<proteinExistence type="predicted"/>
<reference evidence="1 2" key="1">
    <citation type="journal article" date="2012" name="J. Bacteriol.">
        <title>Genome Sequence of the Halotolerant Bacterium Imtechella halotolerans K1T.</title>
        <authorList>
            <person name="Kumar S."/>
            <person name="Vikram S."/>
            <person name="Subramanian S."/>
            <person name="Raghava G.P."/>
            <person name="Pinnaka A.K."/>
        </authorList>
    </citation>
    <scope>NUCLEOTIDE SEQUENCE [LARGE SCALE GENOMIC DNA]</scope>
    <source>
        <strain evidence="1 2">K1</strain>
    </source>
</reference>
<sequence length="187" mass="21850">MTKINHQFLNETFFIPNWEISHLFLGTFNPEGGDKVNYFYGRNKNQTWKLLSEIFNDDFNPKNFNFFIGKLKKHKIACMDMIKSVEVPDDKISFINGKGYSDPKLINNSIKREHNTSEILDIIAQNKDIKVYSTWGKGSNLASWRREIEKIKNIIPLVSPSMAAKVPQGEKKYIYMQKNWSENIHSK</sequence>
<name>I0WB87_9FLAO</name>
<dbReference type="Gene3D" id="3.40.470.10">
    <property type="entry name" value="Uracil-DNA glycosylase-like domain"/>
    <property type="match status" value="1"/>
</dbReference>
<evidence type="ECO:0000313" key="2">
    <source>
        <dbReference type="Proteomes" id="UP000005938"/>
    </source>
</evidence>
<organism evidence="1 2">
    <name type="scientific">Imtechella halotolerans K1</name>
    <dbReference type="NCBI Taxonomy" id="946077"/>
    <lineage>
        <taxon>Bacteria</taxon>
        <taxon>Pseudomonadati</taxon>
        <taxon>Bacteroidota</taxon>
        <taxon>Flavobacteriia</taxon>
        <taxon>Flavobacteriales</taxon>
        <taxon>Flavobacteriaceae</taxon>
        <taxon>Imtechella</taxon>
    </lineage>
</organism>
<gene>
    <name evidence="1" type="ORF">W5A_10432</name>
</gene>
<protein>
    <submittedName>
        <fullName evidence="1">Uncharacterized protein</fullName>
    </submittedName>
</protein>
<dbReference type="Proteomes" id="UP000005938">
    <property type="component" value="Unassembled WGS sequence"/>
</dbReference>
<dbReference type="RefSeq" id="WP_008240268.1">
    <property type="nucleotide sequence ID" value="NZ_AJJU01000019.1"/>
</dbReference>
<evidence type="ECO:0000313" key="1">
    <source>
        <dbReference type="EMBL" id="EID73653.1"/>
    </source>
</evidence>
<accession>I0WB87</accession>
<dbReference type="EMBL" id="AJJU01000019">
    <property type="protein sequence ID" value="EID73653.1"/>
    <property type="molecule type" value="Genomic_DNA"/>
</dbReference>
<dbReference type="STRING" id="946077.W5A_10432"/>
<dbReference type="AlphaFoldDB" id="I0WB87"/>
<keyword evidence="2" id="KW-1185">Reference proteome</keyword>
<dbReference type="InterPro" id="IPR036895">
    <property type="entry name" value="Uracil-DNA_glycosylase-like_sf"/>
</dbReference>
<comment type="caution">
    <text evidence="1">The sequence shown here is derived from an EMBL/GenBank/DDBJ whole genome shotgun (WGS) entry which is preliminary data.</text>
</comment>
<dbReference type="OrthoDB" id="9799921at2"/>